<protein>
    <recommendedName>
        <fullName evidence="2">Glutamate--cysteine ligase</fullName>
    </recommendedName>
</protein>
<feature type="non-terminal residue" evidence="1">
    <location>
        <position position="110"/>
    </location>
</feature>
<dbReference type="AlphaFoldDB" id="A0A382HMF2"/>
<name>A0A382HMF2_9ZZZZ</name>
<gene>
    <name evidence="1" type="ORF">METZ01_LOCUS241334</name>
</gene>
<proteinExistence type="predicted"/>
<evidence type="ECO:0000313" key="1">
    <source>
        <dbReference type="EMBL" id="SVB88480.1"/>
    </source>
</evidence>
<dbReference type="EMBL" id="UINC01062152">
    <property type="protein sequence ID" value="SVB88480.1"/>
    <property type="molecule type" value="Genomic_DNA"/>
</dbReference>
<organism evidence="1">
    <name type="scientific">marine metagenome</name>
    <dbReference type="NCBI Taxonomy" id="408172"/>
    <lineage>
        <taxon>unclassified sequences</taxon>
        <taxon>metagenomes</taxon>
        <taxon>ecological metagenomes</taxon>
    </lineage>
</organism>
<dbReference type="InterPro" id="IPR006336">
    <property type="entry name" value="GCS2"/>
</dbReference>
<accession>A0A382HMF2</accession>
<dbReference type="Gene3D" id="3.30.590.20">
    <property type="match status" value="1"/>
</dbReference>
<reference evidence="1" key="1">
    <citation type="submission" date="2018-05" db="EMBL/GenBank/DDBJ databases">
        <authorList>
            <person name="Lanie J.A."/>
            <person name="Ng W.-L."/>
            <person name="Kazmierczak K.M."/>
            <person name="Andrzejewski T.M."/>
            <person name="Davidsen T.M."/>
            <person name="Wayne K.J."/>
            <person name="Tettelin H."/>
            <person name="Glass J.I."/>
            <person name="Rusch D."/>
            <person name="Podicherti R."/>
            <person name="Tsui H.-C.T."/>
            <person name="Winkler M.E."/>
        </authorList>
    </citation>
    <scope>NUCLEOTIDE SEQUENCE</scope>
</reference>
<dbReference type="Pfam" id="PF04107">
    <property type="entry name" value="GCS2"/>
    <property type="match status" value="1"/>
</dbReference>
<evidence type="ECO:0008006" key="2">
    <source>
        <dbReference type="Google" id="ProtNLM"/>
    </source>
</evidence>
<sequence length="110" mass="12671">MKNKIIELILKKSSTNNDRLIGVEIENIVYTKSGNRIPVNPSKDYSASDLLIDLIKNKDNKNEKYDYSMEPGGQIEWASTPYASLHDIHNEYNRHLESFRGLLVDNNLFT</sequence>